<evidence type="ECO:0000259" key="9">
    <source>
        <dbReference type="PROSITE" id="PS51722"/>
    </source>
</evidence>
<evidence type="ECO:0000256" key="1">
    <source>
        <dbReference type="ARBA" id="ARBA00004496"/>
    </source>
</evidence>
<keyword evidence="6" id="KW-0342">GTP-binding</keyword>
<keyword evidence="4" id="KW-0547">Nucleotide-binding</keyword>
<dbReference type="InterPro" id="IPR015190">
    <property type="entry name" value="Elong_fac_SelB-wing-hlx_typ-2"/>
</dbReference>
<protein>
    <recommendedName>
        <fullName evidence="2">Selenocysteine-specific elongation factor</fullName>
    </recommendedName>
    <alternativeName>
        <fullName evidence="8">SelB translation factor</fullName>
    </alternativeName>
</protein>
<dbReference type="PROSITE" id="PS51722">
    <property type="entry name" value="G_TR_2"/>
    <property type="match status" value="1"/>
</dbReference>
<dbReference type="PRINTS" id="PR00315">
    <property type="entry name" value="ELONGATNFCT"/>
</dbReference>
<name>A0A9X2MKT6_9FIRM</name>
<dbReference type="InterPro" id="IPR004535">
    <property type="entry name" value="Transl_elong_SelB"/>
</dbReference>
<evidence type="ECO:0000256" key="8">
    <source>
        <dbReference type="ARBA" id="ARBA00031615"/>
    </source>
</evidence>
<reference evidence="10" key="1">
    <citation type="submission" date="2022-07" db="EMBL/GenBank/DDBJ databases">
        <title>Enhanced cultured diversity of the mouse gut microbiota enables custom-made synthetic communities.</title>
        <authorList>
            <person name="Afrizal A."/>
        </authorList>
    </citation>
    <scope>NUCLEOTIDE SEQUENCE</scope>
    <source>
        <strain evidence="10">DSM 29482</strain>
    </source>
</reference>
<proteinExistence type="predicted"/>
<dbReference type="InterPro" id="IPR004161">
    <property type="entry name" value="EFTu-like_2"/>
</dbReference>
<sequence length="642" mass="73842">MKHFIIGTAGHIDHGKTTLIKALTGRSTDRLKEEEKRGISIELGFTYFDLPSGKRAGIIDVPGHEKFIKNMLAGVIGIDIIILVVAADEGVMPQTKEHLAILQLLGIKKGFIVLTKIDLVDEEWKELVIEDIKENVENTFLENTPIIPVSSTEKTGLDQVTKNIDQLTEEIKERDIKDMPRLPIDRVFTISGFGTIVTGTLISGTFKVGDEIEVFPGNKKGRIRSLQVHDEDANIVEAGQRVAINIAGLKKTDIERGNVVSPINSMQDTMMLDVKIRLLKDIPKIIENRSRVRLYIGTQEILCRIVLLDREQLSPGESAYAQLRLEESTVAKRGDKFILRFYSPMFTIGGGEILEPNPEKKKRFDTKAIEELKIKDKGRTEDIIEKIIEDKSREFPTVKALSIYTAMTEEKIYSEVKKLEQQNKVIDFSLLKDIYVIHINYFNYLKREIEKELERYHSENSLKLGMGKEEIRSKYFKNIKPKVSDEFINLLINKEVIEQNEKYILLKGFQVKYTKVQNEIKGKIKTIFNERRFSPPKYEEIVKEMQTNDSEVKEVFESLLDRGEILKLKEDAYILRETCEKAKSILKEYLEGSEFITVSQYRDLLNTNRKVSIALLEYFDEQKITKRIGDKRIFIGNIEENE</sequence>
<dbReference type="Pfam" id="PF03144">
    <property type="entry name" value="GTP_EFTU_D2"/>
    <property type="match status" value="1"/>
</dbReference>
<dbReference type="InterPro" id="IPR050055">
    <property type="entry name" value="EF-Tu_GTPase"/>
</dbReference>
<dbReference type="GO" id="GO:0001514">
    <property type="term" value="P:selenocysteine incorporation"/>
    <property type="evidence" value="ECO:0007669"/>
    <property type="project" value="InterPro"/>
</dbReference>
<dbReference type="EMBL" id="JANJZL010000010">
    <property type="protein sequence ID" value="MCR2044982.1"/>
    <property type="molecule type" value="Genomic_DNA"/>
</dbReference>
<dbReference type="GO" id="GO:0003723">
    <property type="term" value="F:RNA binding"/>
    <property type="evidence" value="ECO:0007669"/>
    <property type="project" value="InterPro"/>
</dbReference>
<comment type="caution">
    <text evidence="10">The sequence shown here is derived from an EMBL/GenBank/DDBJ whole genome shotgun (WGS) entry which is preliminary data.</text>
</comment>
<evidence type="ECO:0000256" key="2">
    <source>
        <dbReference type="ARBA" id="ARBA00015953"/>
    </source>
</evidence>
<dbReference type="SUPFAM" id="SSF50465">
    <property type="entry name" value="EF-Tu/eEF-1alpha/eIF2-gamma C-terminal domain"/>
    <property type="match status" value="1"/>
</dbReference>
<dbReference type="Pfam" id="PF25461">
    <property type="entry name" value="Beta-barrel_SelB"/>
    <property type="match status" value="1"/>
</dbReference>
<dbReference type="CDD" id="cd04171">
    <property type="entry name" value="SelB"/>
    <property type="match status" value="1"/>
</dbReference>
<dbReference type="CDD" id="cd15491">
    <property type="entry name" value="selB_III"/>
    <property type="match status" value="1"/>
</dbReference>
<evidence type="ECO:0000256" key="6">
    <source>
        <dbReference type="ARBA" id="ARBA00023134"/>
    </source>
</evidence>
<dbReference type="NCBIfam" id="TIGR00475">
    <property type="entry name" value="selB"/>
    <property type="match status" value="1"/>
</dbReference>
<gene>
    <name evidence="10" type="primary">selB</name>
    <name evidence="10" type="ORF">NSA23_12795</name>
</gene>
<dbReference type="Pfam" id="PF00009">
    <property type="entry name" value="GTP_EFTU"/>
    <property type="match status" value="1"/>
</dbReference>
<dbReference type="InterPro" id="IPR015191">
    <property type="entry name" value="SelB_WHD4"/>
</dbReference>
<dbReference type="GO" id="GO:0003924">
    <property type="term" value="F:GTPase activity"/>
    <property type="evidence" value="ECO:0007669"/>
    <property type="project" value="InterPro"/>
</dbReference>
<evidence type="ECO:0000256" key="7">
    <source>
        <dbReference type="ARBA" id="ARBA00025526"/>
    </source>
</evidence>
<evidence type="ECO:0000256" key="5">
    <source>
        <dbReference type="ARBA" id="ARBA00022917"/>
    </source>
</evidence>
<dbReference type="FunFam" id="3.40.50.300:FF:001064">
    <property type="entry name" value="Selenocysteine-specific translation elongation factor"/>
    <property type="match status" value="1"/>
</dbReference>
<dbReference type="GO" id="GO:0003746">
    <property type="term" value="F:translation elongation factor activity"/>
    <property type="evidence" value="ECO:0007669"/>
    <property type="project" value="UniProtKB-KW"/>
</dbReference>
<evidence type="ECO:0000313" key="11">
    <source>
        <dbReference type="Proteomes" id="UP001142078"/>
    </source>
</evidence>
<feature type="domain" description="Tr-type G" evidence="9">
    <location>
        <begin position="1"/>
        <end position="172"/>
    </location>
</feature>
<dbReference type="RefSeq" id="WP_042681010.1">
    <property type="nucleotide sequence ID" value="NZ_CABKTM010000026.1"/>
</dbReference>
<dbReference type="InterPro" id="IPR036388">
    <property type="entry name" value="WH-like_DNA-bd_sf"/>
</dbReference>
<dbReference type="NCBIfam" id="TIGR00231">
    <property type="entry name" value="small_GTP"/>
    <property type="match status" value="1"/>
</dbReference>
<dbReference type="SUPFAM" id="SSF52540">
    <property type="entry name" value="P-loop containing nucleoside triphosphate hydrolases"/>
    <property type="match status" value="1"/>
</dbReference>
<dbReference type="SUPFAM" id="SSF50447">
    <property type="entry name" value="Translation proteins"/>
    <property type="match status" value="1"/>
</dbReference>
<dbReference type="GO" id="GO:0005737">
    <property type="term" value="C:cytoplasm"/>
    <property type="evidence" value="ECO:0007669"/>
    <property type="project" value="UniProtKB-SubCell"/>
</dbReference>
<dbReference type="Gene3D" id="1.10.10.2770">
    <property type="match status" value="1"/>
</dbReference>
<dbReference type="InterPro" id="IPR005225">
    <property type="entry name" value="Small_GTP-bd"/>
</dbReference>
<dbReference type="CDD" id="cd03696">
    <property type="entry name" value="SelB_II"/>
    <property type="match status" value="1"/>
</dbReference>
<evidence type="ECO:0000256" key="3">
    <source>
        <dbReference type="ARBA" id="ARBA00022490"/>
    </source>
</evidence>
<keyword evidence="3" id="KW-0963">Cytoplasm</keyword>
<dbReference type="OrthoDB" id="9804504at2"/>
<dbReference type="InterPro" id="IPR000795">
    <property type="entry name" value="T_Tr_GTP-bd_dom"/>
</dbReference>
<dbReference type="Gene3D" id="2.40.30.10">
    <property type="entry name" value="Translation factors"/>
    <property type="match status" value="1"/>
</dbReference>
<dbReference type="PANTHER" id="PTHR43721:SF11">
    <property type="entry name" value="SELENOCYSTEINE-SPECIFIC ELONGATION FACTOR"/>
    <property type="match status" value="1"/>
</dbReference>
<dbReference type="Pfam" id="PF09107">
    <property type="entry name" value="WHD_3rd_SelB"/>
    <property type="match status" value="1"/>
</dbReference>
<dbReference type="PANTHER" id="PTHR43721">
    <property type="entry name" value="ELONGATION FACTOR TU-RELATED"/>
    <property type="match status" value="1"/>
</dbReference>
<dbReference type="InterPro" id="IPR036390">
    <property type="entry name" value="WH_DNA-bd_sf"/>
</dbReference>
<dbReference type="Proteomes" id="UP001142078">
    <property type="component" value="Unassembled WGS sequence"/>
</dbReference>
<comment type="function">
    <text evidence="7">Translation factor necessary for the incorporation of selenocysteine into proteins. It probably replaces EF-Tu for the insertion of selenocysteine directed by the UGA codon. SelB binds GTP and GDP.</text>
</comment>
<keyword evidence="11" id="KW-1185">Reference proteome</keyword>
<dbReference type="InterPro" id="IPR027417">
    <property type="entry name" value="P-loop_NTPase"/>
</dbReference>
<organism evidence="10 11">
    <name type="scientific">Anaerosalibacter massiliensis</name>
    <dbReference type="NCBI Taxonomy" id="1347392"/>
    <lineage>
        <taxon>Bacteria</taxon>
        <taxon>Bacillati</taxon>
        <taxon>Bacillota</taxon>
        <taxon>Tissierellia</taxon>
        <taxon>Tissierellales</taxon>
        <taxon>Sporanaerobacteraceae</taxon>
        <taxon>Anaerosalibacter</taxon>
    </lineage>
</organism>
<dbReference type="InterPro" id="IPR057335">
    <property type="entry name" value="Beta-barrel_SelB"/>
</dbReference>
<comment type="subcellular location">
    <subcellularLocation>
        <location evidence="1">Cytoplasm</location>
    </subcellularLocation>
</comment>
<dbReference type="Pfam" id="PF09106">
    <property type="entry name" value="WHD_2nd_SelB"/>
    <property type="match status" value="1"/>
</dbReference>
<dbReference type="AlphaFoldDB" id="A0A9X2MKT6"/>
<dbReference type="Gene3D" id="3.40.50.300">
    <property type="entry name" value="P-loop containing nucleotide triphosphate hydrolases"/>
    <property type="match status" value="1"/>
</dbReference>
<keyword evidence="10" id="KW-0251">Elongation factor</keyword>
<accession>A0A9X2MKT6</accession>
<dbReference type="InterPro" id="IPR009000">
    <property type="entry name" value="Transl_B-barrel_sf"/>
</dbReference>
<keyword evidence="5" id="KW-0648">Protein biosynthesis</keyword>
<dbReference type="InterPro" id="IPR009001">
    <property type="entry name" value="Transl_elong_EF1A/Init_IF2_C"/>
</dbReference>
<evidence type="ECO:0000256" key="4">
    <source>
        <dbReference type="ARBA" id="ARBA00022741"/>
    </source>
</evidence>
<dbReference type="Gene3D" id="1.10.10.10">
    <property type="entry name" value="Winged helix-like DNA-binding domain superfamily/Winged helix DNA-binding domain"/>
    <property type="match status" value="1"/>
</dbReference>
<dbReference type="SUPFAM" id="SSF46785">
    <property type="entry name" value="Winged helix' DNA-binding domain"/>
    <property type="match status" value="3"/>
</dbReference>
<dbReference type="GO" id="GO:0005525">
    <property type="term" value="F:GTP binding"/>
    <property type="evidence" value="ECO:0007669"/>
    <property type="project" value="UniProtKB-KW"/>
</dbReference>
<evidence type="ECO:0000313" key="10">
    <source>
        <dbReference type="EMBL" id="MCR2044982.1"/>
    </source>
</evidence>